<dbReference type="InterPro" id="IPR029062">
    <property type="entry name" value="Class_I_gatase-like"/>
</dbReference>
<keyword evidence="1" id="KW-0812">Transmembrane</keyword>
<gene>
    <name evidence="3" type="ORF">SAMN05444167_3902</name>
</gene>
<name>A0A1G7QKA0_9BACT</name>
<feature type="transmembrane region" description="Helical" evidence="1">
    <location>
        <begin position="27"/>
        <end position="46"/>
    </location>
</feature>
<keyword evidence="1" id="KW-0472">Membrane</keyword>
<dbReference type="PANTHER" id="PTHR37947">
    <property type="entry name" value="BLL2462 PROTEIN"/>
    <property type="match status" value="1"/>
</dbReference>
<dbReference type="SUPFAM" id="SSF52317">
    <property type="entry name" value="Class I glutamine amidotransferase-like"/>
    <property type="match status" value="1"/>
</dbReference>
<feature type="domain" description="Putative glutamine amidotransferase" evidence="2">
    <location>
        <begin position="388"/>
        <end position="580"/>
    </location>
</feature>
<dbReference type="PANTHER" id="PTHR37947:SF1">
    <property type="entry name" value="BLL2462 PROTEIN"/>
    <property type="match status" value="1"/>
</dbReference>
<dbReference type="RefSeq" id="WP_083346621.1">
    <property type="nucleotide sequence ID" value="NZ_LT629690.1"/>
</dbReference>
<dbReference type="Gene3D" id="3.40.50.880">
    <property type="match status" value="1"/>
</dbReference>
<dbReference type="InterPro" id="IPR010768">
    <property type="entry name" value="GATase1-like"/>
</dbReference>
<sequence length="764" mass="83406">MFPLLFKYPSTVFAKGHLVFLSRWPVWLLPLLVVLAVVGLGVLIRYRLRQIKPYRNETPAMTHRRAWSVWALQSALVALILLLLWQPALSVAELSSQQNIIAVVVDDSRSMATADADGKPRIDVALNALRGGLLDGLNKRFHTRLYTLDSKLTKVDSLNGMAAAGSATHLGDGLQQLATETADLPVGAVVLLTDGSENAAGLGGSGISLAAMQALRNRRLPVHTVAFGSDKPLHDLEMEDVSVAPNTVVNARTAASLTFMQHGYANRQATLTIRDGDRTLAARSITLQRDGVMQTEPLFFSAGDAGARTLVFSVEPFADESNAKNNALTRPVLVRDAKRRILYVEGEPRWQFRFLRRAEEDDPSVQIVSMLRTSENKIYRQGINGPDELAEGFPTKAEDLFAYSGIIIGSVAADYFTPAQQELIREYVDRRGGGVLFLGGRQALSDGGWTASSLNELMPTFLPSGTNHFKRNAALVNLTDAGVASPTTRLLEDPQKNAERWRKLTYLADFEDPGSAKPGATVLAEMNSGGKRMPFLITQNYGNGRTAILASGGTWRWQMSEALGDLSHNLFFQQLLRWLVADTPGAVSVNTSARTLSDTGRIDITATVHDKQFQPARDAHVMAHVTGPAGVDAALEMKASQETPGLYTASYTAEKTGPYLTEVTATSDKDELGRDTATFQREDGVAEAFHTEANPKLLEQLARDTGGSAWAGNDLKNLPQDISYSEAGISVRSIKELWNMPIVFVLLLALPLAEWLMRRKWGVV</sequence>
<dbReference type="Gene3D" id="3.40.50.410">
    <property type="entry name" value="von Willebrand factor, type A domain"/>
    <property type="match status" value="1"/>
</dbReference>
<evidence type="ECO:0000256" key="1">
    <source>
        <dbReference type="SAM" id="Phobius"/>
    </source>
</evidence>
<feature type="transmembrane region" description="Helical" evidence="1">
    <location>
        <begin position="737"/>
        <end position="757"/>
    </location>
</feature>
<reference evidence="3 4" key="1">
    <citation type="submission" date="2016-10" db="EMBL/GenBank/DDBJ databases">
        <authorList>
            <person name="de Groot N.N."/>
        </authorList>
    </citation>
    <scope>NUCLEOTIDE SEQUENCE [LARGE SCALE GENOMIC DNA]</scope>
    <source>
        <strain evidence="3 4">GAS232</strain>
    </source>
</reference>
<dbReference type="Pfam" id="PF07090">
    <property type="entry name" value="GATase1_like"/>
    <property type="match status" value="1"/>
</dbReference>
<feature type="transmembrane region" description="Helical" evidence="1">
    <location>
        <begin position="67"/>
        <end position="85"/>
    </location>
</feature>
<accession>A0A1G7QKA0</accession>
<dbReference type="InterPro" id="IPR036465">
    <property type="entry name" value="vWFA_dom_sf"/>
</dbReference>
<organism evidence="3 4">
    <name type="scientific">Terriglobus roseus</name>
    <dbReference type="NCBI Taxonomy" id="392734"/>
    <lineage>
        <taxon>Bacteria</taxon>
        <taxon>Pseudomonadati</taxon>
        <taxon>Acidobacteriota</taxon>
        <taxon>Terriglobia</taxon>
        <taxon>Terriglobales</taxon>
        <taxon>Acidobacteriaceae</taxon>
        <taxon>Terriglobus</taxon>
    </lineage>
</organism>
<dbReference type="Proteomes" id="UP000182427">
    <property type="component" value="Chromosome I"/>
</dbReference>
<dbReference type="OrthoDB" id="9781333at2"/>
<dbReference type="AlphaFoldDB" id="A0A1G7QKA0"/>
<proteinExistence type="predicted"/>
<evidence type="ECO:0000313" key="4">
    <source>
        <dbReference type="Proteomes" id="UP000182427"/>
    </source>
</evidence>
<keyword evidence="1" id="KW-1133">Transmembrane helix</keyword>
<keyword evidence="4" id="KW-1185">Reference proteome</keyword>
<protein>
    <submittedName>
        <fullName evidence="3">Uncharacterized membrane protein</fullName>
    </submittedName>
</protein>
<evidence type="ECO:0000259" key="2">
    <source>
        <dbReference type="Pfam" id="PF07090"/>
    </source>
</evidence>
<evidence type="ECO:0000313" key="3">
    <source>
        <dbReference type="EMBL" id="SDF98924.1"/>
    </source>
</evidence>
<dbReference type="EMBL" id="LT629690">
    <property type="protein sequence ID" value="SDF98924.1"/>
    <property type="molecule type" value="Genomic_DNA"/>
</dbReference>
<dbReference type="SUPFAM" id="SSF53300">
    <property type="entry name" value="vWA-like"/>
    <property type="match status" value="1"/>
</dbReference>